<proteinExistence type="inferred from homology"/>
<evidence type="ECO:0000313" key="5">
    <source>
        <dbReference type="Proteomes" id="UP000295707"/>
    </source>
</evidence>
<evidence type="ECO:0000313" key="4">
    <source>
        <dbReference type="EMBL" id="TCK18539.1"/>
    </source>
</evidence>
<dbReference type="EMBL" id="SMFX01000001">
    <property type="protein sequence ID" value="TCK18539.1"/>
    <property type="molecule type" value="Genomic_DNA"/>
</dbReference>
<dbReference type="SUPFAM" id="SSF53850">
    <property type="entry name" value="Periplasmic binding protein-like II"/>
    <property type="match status" value="1"/>
</dbReference>
<keyword evidence="5" id="KW-1185">Reference proteome</keyword>
<name>A0A4R1HGR7_9GAMM</name>
<gene>
    <name evidence="4" type="ORF">DFR30_1817</name>
</gene>
<comment type="similarity">
    <text evidence="2">Belongs to the bacterial solute-binding protein SsuA/TauA family.</text>
</comment>
<dbReference type="PANTHER" id="PTHR30024">
    <property type="entry name" value="ALIPHATIC SULFONATES-BINDING PROTEIN-RELATED"/>
    <property type="match status" value="1"/>
</dbReference>
<dbReference type="Gene3D" id="3.40.190.10">
    <property type="entry name" value="Periplasmic binding protein-like II"/>
    <property type="match status" value="2"/>
</dbReference>
<dbReference type="OrthoDB" id="5292144at2"/>
<dbReference type="GO" id="GO:0042597">
    <property type="term" value="C:periplasmic space"/>
    <property type="evidence" value="ECO:0007669"/>
    <property type="project" value="UniProtKB-SubCell"/>
</dbReference>
<comment type="caution">
    <text evidence="4">The sequence shown here is derived from an EMBL/GenBank/DDBJ whole genome shotgun (WGS) entry which is preliminary data.</text>
</comment>
<dbReference type="Proteomes" id="UP000295707">
    <property type="component" value="Unassembled WGS sequence"/>
</dbReference>
<protein>
    <submittedName>
        <fullName evidence="4">NitT/TauT family transport system substrate-binding protein</fullName>
    </submittedName>
</protein>
<dbReference type="PANTHER" id="PTHR30024:SF47">
    <property type="entry name" value="TAURINE-BINDING PERIPLASMIC PROTEIN"/>
    <property type="match status" value="1"/>
</dbReference>
<accession>A0A4R1HGR7</accession>
<organism evidence="4 5">
    <name type="scientific">Thiogranum longum</name>
    <dbReference type="NCBI Taxonomy" id="1537524"/>
    <lineage>
        <taxon>Bacteria</taxon>
        <taxon>Pseudomonadati</taxon>
        <taxon>Pseudomonadota</taxon>
        <taxon>Gammaproteobacteria</taxon>
        <taxon>Chromatiales</taxon>
        <taxon>Ectothiorhodospiraceae</taxon>
        <taxon>Thiogranum</taxon>
    </lineage>
</organism>
<reference evidence="4 5" key="1">
    <citation type="submission" date="2019-03" db="EMBL/GenBank/DDBJ databases">
        <title>Genomic Encyclopedia of Type Strains, Phase IV (KMG-IV): sequencing the most valuable type-strain genomes for metagenomic binning, comparative biology and taxonomic classification.</title>
        <authorList>
            <person name="Goeker M."/>
        </authorList>
    </citation>
    <scope>NUCLEOTIDE SEQUENCE [LARGE SCALE GENOMIC DNA]</scope>
    <source>
        <strain evidence="4 5">DSM 19610</strain>
    </source>
</reference>
<dbReference type="AlphaFoldDB" id="A0A4R1HGR7"/>
<evidence type="ECO:0000256" key="3">
    <source>
        <dbReference type="ARBA" id="ARBA00022729"/>
    </source>
</evidence>
<sequence>MFIRYFCIAALLLVSGGCSRPMEEPLRVGSNIWPGYESLYLARSLDLFPKQTIHLAELPSATTVMQAISAGSLDAACLTLDEVLTARSRAVDLQVLLVMDVSAGGDVILARPPIRSLGQLRGKTIAVENTAVGAILLDGALRAAGLQPEDVTLEFAGVDEHESIYQSGKVDAVVTFEPVRSHLLAQGAVPLFDSRQIPNRIIDVLVVRAEAIEKYESQLHDLVRGHFSALAYRRDHPDDADRRMAPLYGVEPEQMKTLFEGLKIPGLAENRHLLGGSPPALEATARALTEVMNRAGLLRDEVEISGMFQPRFLPAGSL</sequence>
<comment type="subcellular location">
    <subcellularLocation>
        <location evidence="1">Periplasm</location>
    </subcellularLocation>
</comment>
<dbReference type="Pfam" id="PF13379">
    <property type="entry name" value="NMT1_2"/>
    <property type="match status" value="1"/>
</dbReference>
<dbReference type="PROSITE" id="PS51257">
    <property type="entry name" value="PROKAR_LIPOPROTEIN"/>
    <property type="match status" value="1"/>
</dbReference>
<evidence type="ECO:0000256" key="2">
    <source>
        <dbReference type="ARBA" id="ARBA00010742"/>
    </source>
</evidence>
<keyword evidence="3" id="KW-0732">Signal</keyword>
<evidence type="ECO:0000256" key="1">
    <source>
        <dbReference type="ARBA" id="ARBA00004418"/>
    </source>
</evidence>
<dbReference type="RefSeq" id="WP_132972439.1">
    <property type="nucleotide sequence ID" value="NZ_SMFX01000001.1"/>
</dbReference>